<protein>
    <submittedName>
        <fullName evidence="1">Uncharacterized protein</fullName>
    </submittedName>
</protein>
<dbReference type="PANTHER" id="PTHR45274:SF2">
    <property type="entry name" value="NAD(P)-BINDING ROSSMANN-FOLD SUPERFAMILY PROTEIN"/>
    <property type="match status" value="1"/>
</dbReference>
<keyword evidence="2" id="KW-1185">Reference proteome</keyword>
<dbReference type="PANTHER" id="PTHR45274">
    <property type="entry name" value="NAD(P)-BINDING ROSSMANN-FOLD SUPERFAMILY PROTEIN"/>
    <property type="match status" value="1"/>
</dbReference>
<dbReference type="AlphaFoldDB" id="A0AAD5J212"/>
<dbReference type="InterPro" id="IPR002347">
    <property type="entry name" value="SDR_fam"/>
</dbReference>
<dbReference type="InterPro" id="IPR036291">
    <property type="entry name" value="NAD(P)-bd_dom_sf"/>
</dbReference>
<sequence length="121" mass="13214">MSCAAGKTPAPGQAVYSASKYALNRYFHTLRSEFCQKGIKVTVVCPGRLETSNGYGATASEKKASSEKRVSSERCAELTNDNHCCFTWSERSLDIIPACTSCNVPGAVYANRWLLAHGQDW</sequence>
<comment type="caution">
    <text evidence="1">The sequence shown here is derived from an EMBL/GenBank/DDBJ whole genome shotgun (WGS) entry which is preliminary data.</text>
</comment>
<dbReference type="Proteomes" id="UP001064489">
    <property type="component" value="Chromosome 3"/>
</dbReference>
<dbReference type="Gene3D" id="3.40.50.720">
    <property type="entry name" value="NAD(P)-binding Rossmann-like Domain"/>
    <property type="match status" value="1"/>
</dbReference>
<evidence type="ECO:0000313" key="1">
    <source>
        <dbReference type="EMBL" id="KAI9184709.1"/>
    </source>
</evidence>
<gene>
    <name evidence="1" type="ORF">LWI28_000261</name>
</gene>
<dbReference type="SUPFAM" id="SSF51735">
    <property type="entry name" value="NAD(P)-binding Rossmann-fold domains"/>
    <property type="match status" value="1"/>
</dbReference>
<reference evidence="1" key="2">
    <citation type="submission" date="2023-02" db="EMBL/GenBank/DDBJ databases">
        <authorList>
            <person name="Swenson N.G."/>
            <person name="Wegrzyn J.L."/>
            <person name="Mcevoy S.L."/>
        </authorList>
    </citation>
    <scope>NUCLEOTIDE SEQUENCE</scope>
    <source>
        <strain evidence="1">91603</strain>
        <tissue evidence="1">Leaf</tissue>
    </source>
</reference>
<dbReference type="EMBL" id="JAJSOW010000100">
    <property type="protein sequence ID" value="KAI9184709.1"/>
    <property type="molecule type" value="Genomic_DNA"/>
</dbReference>
<evidence type="ECO:0000313" key="2">
    <source>
        <dbReference type="Proteomes" id="UP001064489"/>
    </source>
</evidence>
<name>A0AAD5J212_ACENE</name>
<organism evidence="1 2">
    <name type="scientific">Acer negundo</name>
    <name type="common">Box elder</name>
    <dbReference type="NCBI Taxonomy" id="4023"/>
    <lineage>
        <taxon>Eukaryota</taxon>
        <taxon>Viridiplantae</taxon>
        <taxon>Streptophyta</taxon>
        <taxon>Embryophyta</taxon>
        <taxon>Tracheophyta</taxon>
        <taxon>Spermatophyta</taxon>
        <taxon>Magnoliopsida</taxon>
        <taxon>eudicotyledons</taxon>
        <taxon>Gunneridae</taxon>
        <taxon>Pentapetalae</taxon>
        <taxon>rosids</taxon>
        <taxon>malvids</taxon>
        <taxon>Sapindales</taxon>
        <taxon>Sapindaceae</taxon>
        <taxon>Hippocastanoideae</taxon>
        <taxon>Acereae</taxon>
        <taxon>Acer</taxon>
    </lineage>
</organism>
<proteinExistence type="predicted"/>
<dbReference type="Pfam" id="PF00106">
    <property type="entry name" value="adh_short"/>
    <property type="match status" value="1"/>
</dbReference>
<reference evidence="1" key="1">
    <citation type="journal article" date="2022" name="Plant J.">
        <title>Strategies of tolerance reflected in two North American maple genomes.</title>
        <authorList>
            <person name="McEvoy S.L."/>
            <person name="Sezen U.U."/>
            <person name="Trouern-Trend A."/>
            <person name="McMahon S.M."/>
            <person name="Schaberg P.G."/>
            <person name="Yang J."/>
            <person name="Wegrzyn J.L."/>
            <person name="Swenson N.G."/>
        </authorList>
    </citation>
    <scope>NUCLEOTIDE SEQUENCE</scope>
    <source>
        <strain evidence="1">91603</strain>
    </source>
</reference>
<dbReference type="GO" id="GO:0016020">
    <property type="term" value="C:membrane"/>
    <property type="evidence" value="ECO:0007669"/>
    <property type="project" value="TreeGrafter"/>
</dbReference>
<accession>A0AAD5J212</accession>